<protein>
    <submittedName>
        <fullName evidence="1">Uncharacterized protein</fullName>
    </submittedName>
</protein>
<evidence type="ECO:0000313" key="1">
    <source>
        <dbReference type="EMBL" id="KAK9672374.1"/>
    </source>
</evidence>
<dbReference type="PANTHER" id="PTHR34970">
    <property type="entry name" value="ABC TRANSPORTER A FAMILY PROTEIN"/>
    <property type="match status" value="1"/>
</dbReference>
<proteinExistence type="predicted"/>
<dbReference type="AlphaFoldDB" id="A0AAW1H8N3"/>
<dbReference type="EMBL" id="JBDFQZ010000012">
    <property type="protein sequence ID" value="KAK9672374.1"/>
    <property type="molecule type" value="Genomic_DNA"/>
</dbReference>
<sequence>MGYVMRVRMASFLAGAAVASTAAIYILYKDFKHAHLSISHQMKHLHDLLDQRLSALEKLKEAEAPREHVESTE</sequence>
<gene>
    <name evidence="1" type="ORF">RND81_12G096600</name>
</gene>
<comment type="caution">
    <text evidence="1">The sequence shown here is derived from an EMBL/GenBank/DDBJ whole genome shotgun (WGS) entry which is preliminary data.</text>
</comment>
<evidence type="ECO:0000313" key="2">
    <source>
        <dbReference type="Proteomes" id="UP001443914"/>
    </source>
</evidence>
<name>A0AAW1H8N3_SAPOF</name>
<dbReference type="Proteomes" id="UP001443914">
    <property type="component" value="Unassembled WGS sequence"/>
</dbReference>
<dbReference type="PANTHER" id="PTHR34970:SF2">
    <property type="entry name" value="ABC TRANSPORTER A FAMILY PROTEIN"/>
    <property type="match status" value="1"/>
</dbReference>
<keyword evidence="2" id="KW-1185">Reference proteome</keyword>
<organism evidence="1 2">
    <name type="scientific">Saponaria officinalis</name>
    <name type="common">Common soapwort</name>
    <name type="synonym">Lychnis saponaria</name>
    <dbReference type="NCBI Taxonomy" id="3572"/>
    <lineage>
        <taxon>Eukaryota</taxon>
        <taxon>Viridiplantae</taxon>
        <taxon>Streptophyta</taxon>
        <taxon>Embryophyta</taxon>
        <taxon>Tracheophyta</taxon>
        <taxon>Spermatophyta</taxon>
        <taxon>Magnoliopsida</taxon>
        <taxon>eudicotyledons</taxon>
        <taxon>Gunneridae</taxon>
        <taxon>Pentapetalae</taxon>
        <taxon>Caryophyllales</taxon>
        <taxon>Caryophyllaceae</taxon>
        <taxon>Caryophylleae</taxon>
        <taxon>Saponaria</taxon>
    </lineage>
</organism>
<reference evidence="1" key="1">
    <citation type="submission" date="2024-03" db="EMBL/GenBank/DDBJ databases">
        <title>WGS assembly of Saponaria officinalis var. Norfolk2.</title>
        <authorList>
            <person name="Jenkins J."/>
            <person name="Shu S."/>
            <person name="Grimwood J."/>
            <person name="Barry K."/>
            <person name="Goodstein D."/>
            <person name="Schmutz J."/>
            <person name="Leebens-Mack J."/>
            <person name="Osbourn A."/>
        </authorList>
    </citation>
    <scope>NUCLEOTIDE SEQUENCE [LARGE SCALE GENOMIC DNA]</scope>
    <source>
        <strain evidence="1">JIC</strain>
    </source>
</reference>
<accession>A0AAW1H8N3</accession>